<gene>
    <name evidence="2" type="ORF">COY32_06815</name>
</gene>
<protein>
    <recommendedName>
        <fullName evidence="1">Large polyvalent protein-associated domain-containing protein</fullName>
    </recommendedName>
</protein>
<sequence length="142" mass="17098">MMYKTYKDKIKKIFDKTEKVKCPAFDNEEINFNAKGINHLLFKGDRSQRDSKRIETNIRLLPSAIYLLQNATFWQEESTYEKGERIYKYWAFEAVVKDRRIKVIVRQVGNSKKHFWSVIPAWRRDKFGILNAKSRNLEEWES</sequence>
<dbReference type="InterPro" id="IPR040824">
    <property type="entry name" value="LPD3"/>
</dbReference>
<dbReference type="EMBL" id="PFNL01000190">
    <property type="protein sequence ID" value="PIZ44226.1"/>
    <property type="molecule type" value="Genomic_DNA"/>
</dbReference>
<comment type="caution">
    <text evidence="2">The sequence shown here is derived from an EMBL/GenBank/DDBJ whole genome shotgun (WGS) entry which is preliminary data.</text>
</comment>
<organism evidence="2 3">
    <name type="scientific">candidate division WWE3 bacterium CG_4_10_14_0_2_um_filter_41_14</name>
    <dbReference type="NCBI Taxonomy" id="1975072"/>
    <lineage>
        <taxon>Bacteria</taxon>
        <taxon>Katanobacteria</taxon>
    </lineage>
</organism>
<reference evidence="3" key="1">
    <citation type="submission" date="2017-09" db="EMBL/GenBank/DDBJ databases">
        <title>Depth-based differentiation of microbial function through sediment-hosted aquifers and enrichment of novel symbionts in the deep terrestrial subsurface.</title>
        <authorList>
            <person name="Probst A.J."/>
            <person name="Ladd B."/>
            <person name="Jarett J.K."/>
            <person name="Geller-Mcgrath D.E."/>
            <person name="Sieber C.M.K."/>
            <person name="Emerson J.B."/>
            <person name="Anantharaman K."/>
            <person name="Thomas B.C."/>
            <person name="Malmstrom R."/>
            <person name="Stieglmeier M."/>
            <person name="Klingl A."/>
            <person name="Woyke T."/>
            <person name="Ryan C.M."/>
            <person name="Banfield J.F."/>
        </authorList>
    </citation>
    <scope>NUCLEOTIDE SEQUENCE [LARGE SCALE GENOMIC DNA]</scope>
</reference>
<name>A0A2M7TET5_UNCKA</name>
<accession>A0A2M7TET5</accession>
<dbReference type="Proteomes" id="UP000228920">
    <property type="component" value="Unassembled WGS sequence"/>
</dbReference>
<proteinExistence type="predicted"/>
<evidence type="ECO:0000313" key="3">
    <source>
        <dbReference type="Proteomes" id="UP000228920"/>
    </source>
</evidence>
<evidence type="ECO:0000313" key="2">
    <source>
        <dbReference type="EMBL" id="PIZ44226.1"/>
    </source>
</evidence>
<dbReference type="Pfam" id="PF18798">
    <property type="entry name" value="LPD3"/>
    <property type="match status" value="1"/>
</dbReference>
<dbReference type="AlphaFoldDB" id="A0A2M7TET5"/>
<evidence type="ECO:0000259" key="1">
    <source>
        <dbReference type="Pfam" id="PF18798"/>
    </source>
</evidence>
<feature type="domain" description="Large polyvalent protein-associated" evidence="1">
    <location>
        <begin position="5"/>
        <end position="114"/>
    </location>
</feature>